<evidence type="ECO:0000256" key="6">
    <source>
        <dbReference type="ARBA" id="ARBA00022932"/>
    </source>
</evidence>
<dbReference type="InterPro" id="IPR027417">
    <property type="entry name" value="P-loop_NTPase"/>
</dbReference>
<dbReference type="GO" id="GO:0009360">
    <property type="term" value="C:DNA polymerase III complex"/>
    <property type="evidence" value="ECO:0007669"/>
    <property type="project" value="InterPro"/>
</dbReference>
<dbReference type="GO" id="GO:0003887">
    <property type="term" value="F:DNA-directed DNA polymerase activity"/>
    <property type="evidence" value="ECO:0007669"/>
    <property type="project" value="UniProtKB-KW"/>
</dbReference>
<keyword evidence="3 11" id="KW-0808">Transferase</keyword>
<accession>A0A429XYT8</accession>
<keyword evidence="12" id="KW-1185">Reference proteome</keyword>
<dbReference type="InterPro" id="IPR008921">
    <property type="entry name" value="DNA_pol3_clamp-load_cplx_C"/>
</dbReference>
<evidence type="ECO:0000256" key="3">
    <source>
        <dbReference type="ARBA" id="ARBA00022679"/>
    </source>
</evidence>
<reference evidence="11" key="1">
    <citation type="submission" date="2018-12" db="EMBL/GenBank/DDBJ databases">
        <authorList>
            <person name="Sun L."/>
            <person name="Chen Z."/>
        </authorList>
    </citation>
    <scope>NUCLEOTIDE SEQUENCE [LARGE SCALE GENOMIC DNA]</scope>
    <source>
        <strain evidence="11">3-2-2</strain>
    </source>
</reference>
<evidence type="ECO:0000256" key="5">
    <source>
        <dbReference type="ARBA" id="ARBA00022705"/>
    </source>
</evidence>
<dbReference type="PANTHER" id="PTHR34388:SF1">
    <property type="entry name" value="DNA POLYMERASE III SUBUNIT DELTA"/>
    <property type="match status" value="1"/>
</dbReference>
<keyword evidence="5" id="KW-0235">DNA replication</keyword>
<keyword evidence="4 11" id="KW-0548">Nucleotidyltransferase</keyword>
<evidence type="ECO:0000259" key="10">
    <source>
        <dbReference type="Pfam" id="PF21694"/>
    </source>
</evidence>
<comment type="caution">
    <text evidence="11">The sequence shown here is derived from an EMBL/GenBank/DDBJ whole genome shotgun (WGS) entry which is preliminary data.</text>
</comment>
<dbReference type="PANTHER" id="PTHR34388">
    <property type="entry name" value="DNA POLYMERASE III SUBUNIT DELTA"/>
    <property type="match status" value="1"/>
</dbReference>
<evidence type="ECO:0000256" key="1">
    <source>
        <dbReference type="ARBA" id="ARBA00012417"/>
    </source>
</evidence>
<dbReference type="GO" id="GO:0006261">
    <property type="term" value="P:DNA-templated DNA replication"/>
    <property type="evidence" value="ECO:0007669"/>
    <property type="project" value="TreeGrafter"/>
</dbReference>
<dbReference type="InterPro" id="IPR048466">
    <property type="entry name" value="DNA_pol3_delta-like_C"/>
</dbReference>
<evidence type="ECO:0000256" key="7">
    <source>
        <dbReference type="ARBA" id="ARBA00034754"/>
    </source>
</evidence>
<dbReference type="EMBL" id="QYTV02000005">
    <property type="protein sequence ID" value="RST73879.1"/>
    <property type="molecule type" value="Genomic_DNA"/>
</dbReference>
<evidence type="ECO:0000259" key="9">
    <source>
        <dbReference type="Pfam" id="PF06144"/>
    </source>
</evidence>
<dbReference type="EC" id="2.7.7.7" evidence="1"/>
<proteinExistence type="inferred from homology"/>
<evidence type="ECO:0000256" key="2">
    <source>
        <dbReference type="ARBA" id="ARBA00017703"/>
    </source>
</evidence>
<name>A0A429XYT8_9BACI</name>
<protein>
    <recommendedName>
        <fullName evidence="2">DNA polymerase III subunit delta</fullName>
        <ecNumber evidence="1">2.7.7.7</ecNumber>
    </recommendedName>
</protein>
<dbReference type="Gene3D" id="3.40.50.300">
    <property type="entry name" value="P-loop containing nucleotide triphosphate hydrolases"/>
    <property type="match status" value="1"/>
</dbReference>
<dbReference type="GO" id="GO:0003677">
    <property type="term" value="F:DNA binding"/>
    <property type="evidence" value="ECO:0007669"/>
    <property type="project" value="InterPro"/>
</dbReference>
<evidence type="ECO:0000256" key="8">
    <source>
        <dbReference type="ARBA" id="ARBA00049244"/>
    </source>
</evidence>
<sequence>MYEVWEREKRTVSIIKKIKSKKFSPLYLLYGTESFLINEVKQKLMSNVLTNDESEFNYSAYDLEETPVELVIEDAETYPFMGEKKLIIVHNPVFLTAVKPKEKVEHNLKKLEEYLTNPAPYTVMAFTANYEKLDERKKITKLIKKHAEVLEAKPLNEVQLKNWIKDRAVLYNVEIEDPAIETLLFMAGGDLMVLNEELIKLSLYVGEGGSITEETVKSLISRSLEQNVFSLTENVVKRKSDEVLRIYYDLMKQNEEPIKILSLIAGQFRLIYQVKELTGRGYNQKHVAGMLKVHPYRVKLAAGQGNSFSNEELKAIIHLIAECDITLKTGGLDRSVAVELLLMKILKK</sequence>
<evidence type="ECO:0000313" key="11">
    <source>
        <dbReference type="EMBL" id="RST73879.1"/>
    </source>
</evidence>
<dbReference type="SUPFAM" id="SSF48019">
    <property type="entry name" value="post-AAA+ oligomerization domain-like"/>
    <property type="match status" value="1"/>
</dbReference>
<dbReference type="NCBIfam" id="TIGR01128">
    <property type="entry name" value="holA"/>
    <property type="match status" value="1"/>
</dbReference>
<dbReference type="AlphaFoldDB" id="A0A429XYT8"/>
<dbReference type="InterPro" id="IPR005790">
    <property type="entry name" value="DNA_polIII_delta"/>
</dbReference>
<evidence type="ECO:0000313" key="12">
    <source>
        <dbReference type="Proteomes" id="UP000287156"/>
    </source>
</evidence>
<dbReference type="Gene3D" id="1.20.272.10">
    <property type="match status" value="1"/>
</dbReference>
<dbReference type="Proteomes" id="UP000287156">
    <property type="component" value="Unassembled WGS sequence"/>
</dbReference>
<evidence type="ECO:0000256" key="4">
    <source>
        <dbReference type="ARBA" id="ARBA00022695"/>
    </source>
</evidence>
<dbReference type="SUPFAM" id="SSF52540">
    <property type="entry name" value="P-loop containing nucleoside triphosphate hydrolases"/>
    <property type="match status" value="1"/>
</dbReference>
<feature type="domain" description="DNA polymerase III delta subunit-like C-terminal" evidence="10">
    <location>
        <begin position="225"/>
        <end position="345"/>
    </location>
</feature>
<dbReference type="InterPro" id="IPR010372">
    <property type="entry name" value="DNA_pol3_delta_N"/>
</dbReference>
<feature type="domain" description="DNA polymerase III delta N-terminal" evidence="9">
    <location>
        <begin position="27"/>
        <end position="153"/>
    </location>
</feature>
<dbReference type="OrthoDB" id="9775929at2"/>
<dbReference type="Pfam" id="PF21694">
    <property type="entry name" value="DNA_pol3_delta_C"/>
    <property type="match status" value="1"/>
</dbReference>
<organism evidence="11 12">
    <name type="scientific">Siminovitchia acidinfaciens</name>
    <dbReference type="NCBI Taxonomy" id="2321395"/>
    <lineage>
        <taxon>Bacteria</taxon>
        <taxon>Bacillati</taxon>
        <taxon>Bacillota</taxon>
        <taxon>Bacilli</taxon>
        <taxon>Bacillales</taxon>
        <taxon>Bacillaceae</taxon>
        <taxon>Siminovitchia</taxon>
    </lineage>
</organism>
<dbReference type="Gene3D" id="1.10.8.60">
    <property type="match status" value="1"/>
</dbReference>
<comment type="similarity">
    <text evidence="7">Belongs to the DNA polymerase HolA subunit family.</text>
</comment>
<keyword evidence="6" id="KW-0239">DNA-directed DNA polymerase</keyword>
<gene>
    <name evidence="11" type="primary">holA</name>
    <name evidence="11" type="ORF">D4T97_013490</name>
</gene>
<comment type="catalytic activity">
    <reaction evidence="8">
        <text>DNA(n) + a 2'-deoxyribonucleoside 5'-triphosphate = DNA(n+1) + diphosphate</text>
        <dbReference type="Rhea" id="RHEA:22508"/>
        <dbReference type="Rhea" id="RHEA-COMP:17339"/>
        <dbReference type="Rhea" id="RHEA-COMP:17340"/>
        <dbReference type="ChEBI" id="CHEBI:33019"/>
        <dbReference type="ChEBI" id="CHEBI:61560"/>
        <dbReference type="ChEBI" id="CHEBI:173112"/>
        <dbReference type="EC" id="2.7.7.7"/>
    </reaction>
</comment>
<dbReference type="Pfam" id="PF06144">
    <property type="entry name" value="DNA_pol3_delta"/>
    <property type="match status" value="1"/>
</dbReference>